<dbReference type="InterPro" id="IPR025714">
    <property type="entry name" value="Methyltranfer_dom"/>
</dbReference>
<dbReference type="PANTHER" id="PTHR43591:SF24">
    <property type="entry name" value="2-METHOXY-6-POLYPRENYL-1,4-BENZOQUINOL METHYLASE, MITOCHONDRIAL"/>
    <property type="match status" value="1"/>
</dbReference>
<keyword evidence="2" id="KW-0489">Methyltransferase</keyword>
<dbReference type="OrthoDB" id="9795634at2"/>
<dbReference type="InterPro" id="IPR029063">
    <property type="entry name" value="SAM-dependent_MTases_sf"/>
</dbReference>
<dbReference type="RefSeq" id="WP_092556502.1">
    <property type="nucleotide sequence ID" value="NZ_FNPZ01000004.1"/>
</dbReference>
<dbReference type="CDD" id="cd02440">
    <property type="entry name" value="AdoMet_MTases"/>
    <property type="match status" value="1"/>
</dbReference>
<dbReference type="SUPFAM" id="SSF53335">
    <property type="entry name" value="S-adenosyl-L-methionine-dependent methyltransferases"/>
    <property type="match status" value="1"/>
</dbReference>
<dbReference type="GO" id="GO:0032259">
    <property type="term" value="P:methylation"/>
    <property type="evidence" value="ECO:0007669"/>
    <property type="project" value="UniProtKB-KW"/>
</dbReference>
<dbReference type="Gene3D" id="3.40.50.150">
    <property type="entry name" value="Vaccinia Virus protein VP39"/>
    <property type="match status" value="1"/>
</dbReference>
<feature type="domain" description="Methyltransferase" evidence="1">
    <location>
        <begin position="37"/>
        <end position="149"/>
    </location>
</feature>
<keyword evidence="3" id="KW-1185">Reference proteome</keyword>
<name>A0A1H3ST48_9MICO</name>
<reference evidence="2 3" key="1">
    <citation type="submission" date="2016-10" db="EMBL/GenBank/DDBJ databases">
        <authorList>
            <person name="de Groot N.N."/>
        </authorList>
    </citation>
    <scope>NUCLEOTIDE SEQUENCE [LARGE SCALE GENOMIC DNA]</scope>
    <source>
        <strain evidence="2 3">CGMCC 4.3491</strain>
    </source>
</reference>
<evidence type="ECO:0000259" key="1">
    <source>
        <dbReference type="Pfam" id="PF13847"/>
    </source>
</evidence>
<evidence type="ECO:0000313" key="3">
    <source>
        <dbReference type="Proteomes" id="UP000198891"/>
    </source>
</evidence>
<dbReference type="GO" id="GO:0008168">
    <property type="term" value="F:methyltransferase activity"/>
    <property type="evidence" value="ECO:0007669"/>
    <property type="project" value="UniProtKB-KW"/>
</dbReference>
<proteinExistence type="predicted"/>
<sequence length="268" mass="29216">MQRHESYTHGHHESVLRSHTWRTVENSAAYLIPSLAPGQRLLDVGSGPGTITIDLARRLAPGRVTGVDASAEIVEQATARAVDVGVLNVDFRTGDAYRLDFDDDTFDIVHAHQVLQHLADPVAALREFRRVTKPGGVVAARDVDYGGVIIEPLSPGLANWQSVYDTVHRANGGDPHAGRALPRWARDAGFDDVTTSAASWCFATGEDRAWWGGLWADRSLESDFAPRSIEIGAATQADLVEMAEAWQHWAGEPAGVFVFPHLEILARV</sequence>
<dbReference type="Pfam" id="PF13847">
    <property type="entry name" value="Methyltransf_31"/>
    <property type="match status" value="1"/>
</dbReference>
<dbReference type="STRING" id="381665.SAMN05216554_3675"/>
<organism evidence="2 3">
    <name type="scientific">Herbiconiux ginsengi</name>
    <dbReference type="NCBI Taxonomy" id="381665"/>
    <lineage>
        <taxon>Bacteria</taxon>
        <taxon>Bacillati</taxon>
        <taxon>Actinomycetota</taxon>
        <taxon>Actinomycetes</taxon>
        <taxon>Micrococcales</taxon>
        <taxon>Microbacteriaceae</taxon>
        <taxon>Herbiconiux</taxon>
    </lineage>
</organism>
<dbReference type="PANTHER" id="PTHR43591">
    <property type="entry name" value="METHYLTRANSFERASE"/>
    <property type="match status" value="1"/>
</dbReference>
<gene>
    <name evidence="2" type="ORF">SAMN05216554_3675</name>
</gene>
<protein>
    <submittedName>
        <fullName evidence="2">Methyltransferase domain-containing protein</fullName>
    </submittedName>
</protein>
<accession>A0A1H3ST48</accession>
<dbReference type="Proteomes" id="UP000198891">
    <property type="component" value="Unassembled WGS sequence"/>
</dbReference>
<evidence type="ECO:0000313" key="2">
    <source>
        <dbReference type="EMBL" id="SDZ41176.1"/>
    </source>
</evidence>
<dbReference type="AlphaFoldDB" id="A0A1H3ST48"/>
<dbReference type="EMBL" id="FNPZ01000004">
    <property type="protein sequence ID" value="SDZ41176.1"/>
    <property type="molecule type" value="Genomic_DNA"/>
</dbReference>
<keyword evidence="2" id="KW-0808">Transferase</keyword>